<accession>A0ABU8YY79</accession>
<proteinExistence type="predicted"/>
<evidence type="ECO:0000313" key="1">
    <source>
        <dbReference type="EMBL" id="MEK0189427.1"/>
    </source>
</evidence>
<sequence>SSDIRWLTPFSHEESFFCLGWGFLTQQLPPIVRISLRLDDGSFVNDSYISGVCTDAFNLDTFYFSEGCGRRPDRLIASYGRSNSQTSIASNRNLSK</sequence>
<comment type="caution">
    <text evidence="1">The sequence shown here is derived from an EMBL/GenBank/DDBJ whole genome shotgun (WGS) entry which is preliminary data.</text>
</comment>
<name>A0ABU8YY79_9CYAN</name>
<protein>
    <recommendedName>
        <fullName evidence="3">CUB domain-containing protein</fullName>
    </recommendedName>
</protein>
<dbReference type="RefSeq" id="WP_340542597.1">
    <property type="nucleotide sequence ID" value="NZ_JBBLXS010001234.1"/>
</dbReference>
<feature type="non-terminal residue" evidence="1">
    <location>
        <position position="1"/>
    </location>
</feature>
<gene>
    <name evidence="1" type="ORF">WMG39_31970</name>
</gene>
<evidence type="ECO:0000313" key="2">
    <source>
        <dbReference type="Proteomes" id="UP001384579"/>
    </source>
</evidence>
<dbReference type="EMBL" id="JBBLXS010001234">
    <property type="protein sequence ID" value="MEK0189427.1"/>
    <property type="molecule type" value="Genomic_DNA"/>
</dbReference>
<keyword evidence="2" id="KW-1185">Reference proteome</keyword>
<organism evidence="1 2">
    <name type="scientific">Microcoleus anatoxicus PTRS2</name>
    <dbReference type="NCBI Taxonomy" id="2705321"/>
    <lineage>
        <taxon>Bacteria</taxon>
        <taxon>Bacillati</taxon>
        <taxon>Cyanobacteriota</taxon>
        <taxon>Cyanophyceae</taxon>
        <taxon>Oscillatoriophycideae</taxon>
        <taxon>Oscillatoriales</taxon>
        <taxon>Microcoleaceae</taxon>
        <taxon>Microcoleus</taxon>
        <taxon>Microcoleus anatoxicus</taxon>
    </lineage>
</organism>
<reference evidence="1 2" key="1">
    <citation type="journal article" date="2020" name="Harmful Algae">
        <title>Molecular and morphological characterization of a novel dihydroanatoxin-a producing Microcoleus species (cyanobacteria) from the Russian River, California, USA.</title>
        <authorList>
            <person name="Conklin K.Y."/>
            <person name="Stancheva R."/>
            <person name="Otten T.G."/>
            <person name="Fadness R."/>
            <person name="Boyer G.L."/>
            <person name="Read B."/>
            <person name="Zhang X."/>
            <person name="Sheath R.G."/>
        </authorList>
    </citation>
    <scope>NUCLEOTIDE SEQUENCE [LARGE SCALE GENOMIC DNA]</scope>
    <source>
        <strain evidence="1 2">PTRS2</strain>
    </source>
</reference>
<evidence type="ECO:0008006" key="3">
    <source>
        <dbReference type="Google" id="ProtNLM"/>
    </source>
</evidence>
<dbReference type="Proteomes" id="UP001384579">
    <property type="component" value="Unassembled WGS sequence"/>
</dbReference>